<feature type="region of interest" description="Disordered" evidence="1">
    <location>
        <begin position="293"/>
        <end position="359"/>
    </location>
</feature>
<feature type="domain" description="Rad26-like N-terminal" evidence="4">
    <location>
        <begin position="405"/>
        <end position="444"/>
    </location>
</feature>
<dbReference type="AlphaFoldDB" id="A0A0G2EG98"/>
<keyword evidence="6" id="KW-1185">Reference proteome</keyword>
<reference evidence="5 6" key="1">
    <citation type="submission" date="2015-05" db="EMBL/GenBank/DDBJ databases">
        <title>Distinctive expansion of gene families associated with plant cell wall degradation and secondary metabolism in the genomes of grapevine trunk pathogens.</title>
        <authorList>
            <person name="Lawrence D.P."/>
            <person name="Travadon R."/>
            <person name="Rolshausen P.E."/>
            <person name="Baumgartner K."/>
        </authorList>
    </citation>
    <scope>NUCLEOTIDE SEQUENCE [LARGE SCALE GENOMIC DNA]</scope>
    <source>
        <strain evidence="5">UCRPC4</strain>
    </source>
</reference>
<proteinExistence type="predicted"/>
<sequence>MSGVKDIGDDDNFSDDGFEALPDNALYELEQNAILSTQQVQQLQKQSIARPNTLSKGERPFDRTVSTTNYNADPTRSINGRAHSVGVPAHFRNSSEDQFLDDSNLPTPTEEKVSFLPQSHHDEVAGREHFRMQRFGATIAPSFPQPRPNYQHSQTVHNRSQYGQPGSHGVDGTDMLPSNGDRAEPDQGGIAQALRAQIQELLLERDKLTKDLHAANSSVQTQRGEISIIRANQAKASRTYDRQLAALKKAAEEEAAKHKAEVEAAREESERVATENRFLQQDLAEEAKKAKEIRHNLRTKPDDNNNSPLSTPKKTRTLAYRDGFDDDDIRMVSPSKGARKSKKTTPTAGHKRKRQALMDSPVAPLVLETRGGDFAASHVAADQPPQETVLPSHALELERTRGLKFLQRVYNFHPSGGEETVLEVFTQYSFPSEPRRKLSTIVIEGSSSLRGEDLPVKFARIIISLWAQALKEKYFAPVFIFIDLIRFILALDSAKTAPALVADLLPILQESGKINAIPRFQHSPIFRSGPGRLKLTPKSSLTPEVNCTDCLELLLDIAYACLHSNDCIDLFWQHMDYEFILIMLNSSQPIPDITLNISLLSTSIRPTTFGVIKPLADSQSNIEKHCIERLTFLLWEIPRVDEGEEPYSSEQISQFRVEVMSLLCELGLSSLHPHETNGSHGSQLLAEHPAAIGRLVRSIYDEMTALYSPEPLRDTHSTLVNDGVRLFYRLLELHGNDINLHQKLEAVNGGVQKHAVVLTRLAFKDGPLMEELITDETCIMAHEMLEQVITPEEAEALLDVFPTQKSRR</sequence>
<feature type="domain" description="Rad26-like C-terminal" evidence="3">
    <location>
        <begin position="738"/>
        <end position="801"/>
    </location>
</feature>
<feature type="compositionally biased region" description="Basic residues" evidence="1">
    <location>
        <begin position="337"/>
        <end position="355"/>
    </location>
</feature>
<organism evidence="5 6">
    <name type="scientific">Phaeomoniella chlamydospora</name>
    <name type="common">Phaeoacremonium chlamydosporum</name>
    <dbReference type="NCBI Taxonomy" id="158046"/>
    <lineage>
        <taxon>Eukaryota</taxon>
        <taxon>Fungi</taxon>
        <taxon>Dikarya</taxon>
        <taxon>Ascomycota</taxon>
        <taxon>Pezizomycotina</taxon>
        <taxon>Eurotiomycetes</taxon>
        <taxon>Chaetothyriomycetidae</taxon>
        <taxon>Phaeomoniellales</taxon>
        <taxon>Phaeomoniellaceae</taxon>
        <taxon>Phaeomoniella</taxon>
    </lineage>
</organism>
<protein>
    <submittedName>
        <fullName evidence="5">Putative dna repair protein rad26</fullName>
    </submittedName>
</protein>
<reference evidence="5 6" key="2">
    <citation type="submission" date="2015-05" db="EMBL/GenBank/DDBJ databases">
        <authorList>
            <person name="Morales-Cruz A."/>
            <person name="Amrine K.C."/>
            <person name="Cantu D."/>
        </authorList>
    </citation>
    <scope>NUCLEOTIDE SEQUENCE [LARGE SCALE GENOMIC DNA]</scope>
    <source>
        <strain evidence="5">UCRPC4</strain>
    </source>
</reference>
<gene>
    <name evidence="5" type="ORF">UCRPC4_g03717</name>
</gene>
<feature type="region of interest" description="Disordered" evidence="1">
    <location>
        <begin position="139"/>
        <end position="186"/>
    </location>
</feature>
<evidence type="ECO:0000259" key="3">
    <source>
        <dbReference type="Pfam" id="PF21046"/>
    </source>
</evidence>
<comment type="caution">
    <text evidence="5">The sequence shown here is derived from an EMBL/GenBank/DDBJ whole genome shotgun (WGS) entry which is preliminary data.</text>
</comment>
<dbReference type="OrthoDB" id="5245063at2759"/>
<feature type="compositionally biased region" description="Basic and acidic residues" evidence="1">
    <location>
        <begin position="293"/>
        <end position="303"/>
    </location>
</feature>
<dbReference type="EMBL" id="LCWF01000085">
    <property type="protein sequence ID" value="KKY21454.1"/>
    <property type="molecule type" value="Genomic_DNA"/>
</dbReference>
<evidence type="ECO:0000259" key="4">
    <source>
        <dbReference type="Pfam" id="PF21048"/>
    </source>
</evidence>
<name>A0A0G2EG98_PHACM</name>
<feature type="domain" description="Rad26-like helical repeats" evidence="2">
    <location>
        <begin position="507"/>
        <end position="731"/>
    </location>
</feature>
<evidence type="ECO:0000259" key="2">
    <source>
        <dbReference type="Pfam" id="PF12331"/>
    </source>
</evidence>
<dbReference type="InterPro" id="IPR048380">
    <property type="entry name" value="Rad26-like_N"/>
</dbReference>
<dbReference type="InterPro" id="IPR048379">
    <property type="entry name" value="Rad26-like_C"/>
</dbReference>
<dbReference type="Proteomes" id="UP000053317">
    <property type="component" value="Unassembled WGS sequence"/>
</dbReference>
<feature type="region of interest" description="Disordered" evidence="1">
    <location>
        <begin position="49"/>
        <end position="80"/>
    </location>
</feature>
<evidence type="ECO:0000313" key="5">
    <source>
        <dbReference type="EMBL" id="KKY21454.1"/>
    </source>
</evidence>
<accession>A0A0G2EG98</accession>
<dbReference type="InterPro" id="IPR022093">
    <property type="entry name" value="Rad26-like_helical"/>
</dbReference>
<evidence type="ECO:0000256" key="1">
    <source>
        <dbReference type="SAM" id="MobiDB-lite"/>
    </source>
</evidence>
<feature type="compositionally biased region" description="Polar residues" evidence="1">
    <location>
        <begin position="148"/>
        <end position="164"/>
    </location>
</feature>
<dbReference type="Pfam" id="PF21048">
    <property type="entry name" value="Rad26-like_N"/>
    <property type="match status" value="1"/>
</dbReference>
<dbReference type="Pfam" id="PF12331">
    <property type="entry name" value="Rad26-like_helical_rpts"/>
    <property type="match status" value="1"/>
</dbReference>
<dbReference type="Pfam" id="PF21046">
    <property type="entry name" value="Rad26-like_C"/>
    <property type="match status" value="1"/>
</dbReference>
<feature type="compositionally biased region" description="Polar residues" evidence="1">
    <location>
        <begin position="64"/>
        <end position="78"/>
    </location>
</feature>
<evidence type="ECO:0000313" key="6">
    <source>
        <dbReference type="Proteomes" id="UP000053317"/>
    </source>
</evidence>